<dbReference type="InterPro" id="IPR013249">
    <property type="entry name" value="RNA_pol_sigma70_r4_t2"/>
</dbReference>
<name>A0AA37V088_9BACT</name>
<dbReference type="PANTHER" id="PTHR43133">
    <property type="entry name" value="RNA POLYMERASE ECF-TYPE SIGMA FACTO"/>
    <property type="match status" value="1"/>
</dbReference>
<dbReference type="GO" id="GO:0016987">
    <property type="term" value="F:sigma factor activity"/>
    <property type="evidence" value="ECO:0007669"/>
    <property type="project" value="UniProtKB-KW"/>
</dbReference>
<dbReference type="Gene3D" id="1.10.10.10">
    <property type="entry name" value="Winged helix-like DNA-binding domain superfamily/Winged helix DNA-binding domain"/>
    <property type="match status" value="1"/>
</dbReference>
<dbReference type="Gene3D" id="1.10.1740.10">
    <property type="match status" value="1"/>
</dbReference>
<dbReference type="GO" id="GO:0000428">
    <property type="term" value="C:DNA-directed RNA polymerase complex"/>
    <property type="evidence" value="ECO:0007669"/>
    <property type="project" value="UniProtKB-KW"/>
</dbReference>
<accession>A0AA37V088</accession>
<dbReference type="PANTHER" id="PTHR43133:SF8">
    <property type="entry name" value="RNA POLYMERASE SIGMA FACTOR HI_1459-RELATED"/>
    <property type="match status" value="1"/>
</dbReference>
<dbReference type="InterPro" id="IPR014284">
    <property type="entry name" value="RNA_pol_sigma-70_dom"/>
</dbReference>
<comment type="caution">
    <text evidence="8">The sequence shown here is derived from an EMBL/GenBank/DDBJ whole genome shotgun (WGS) entry which is preliminary data.</text>
</comment>
<feature type="domain" description="RNA polymerase sigma-70 region 2" evidence="6">
    <location>
        <begin position="23"/>
        <end position="83"/>
    </location>
</feature>
<dbReference type="SUPFAM" id="SSF88659">
    <property type="entry name" value="Sigma3 and sigma4 domains of RNA polymerase sigma factors"/>
    <property type="match status" value="1"/>
</dbReference>
<dbReference type="EMBL" id="BRXS01000001">
    <property type="protein sequence ID" value="GLC24040.1"/>
    <property type="molecule type" value="Genomic_DNA"/>
</dbReference>
<evidence type="ECO:0000259" key="6">
    <source>
        <dbReference type="Pfam" id="PF04542"/>
    </source>
</evidence>
<sequence length="180" mass="20112">MEMSDAAIVAQVLGGDVDAYAELVGRYRPRLSRYALRMLGNREDAQEALQDAFVRAYRSLGRCDDPERFGSWLFSILVNRCRTTGGRSARRARTFVSDEAAARVAVDAHPAEQAAWREEIERALALLDAEQREAFLLKHVEGLSYEEMAELTGAGVSALKMRVKRACDRLRGLLQEAYSA</sequence>
<dbReference type="InterPro" id="IPR013324">
    <property type="entry name" value="RNA_pol_sigma_r3/r4-like"/>
</dbReference>
<comment type="similarity">
    <text evidence="1">Belongs to the sigma-70 factor family. ECF subfamily.</text>
</comment>
<dbReference type="InterPro" id="IPR039425">
    <property type="entry name" value="RNA_pol_sigma-70-like"/>
</dbReference>
<evidence type="ECO:0000256" key="3">
    <source>
        <dbReference type="ARBA" id="ARBA00023082"/>
    </source>
</evidence>
<gene>
    <name evidence="8" type="primary">rpoE_1</name>
    <name evidence="8" type="ORF">rosag_05530</name>
</gene>
<protein>
    <submittedName>
        <fullName evidence="8">DNA-directed RNA polymerase sigma-70 factor</fullName>
    </submittedName>
</protein>
<organism evidence="8 9">
    <name type="scientific">Roseisolibacter agri</name>
    <dbReference type="NCBI Taxonomy" id="2014610"/>
    <lineage>
        <taxon>Bacteria</taxon>
        <taxon>Pseudomonadati</taxon>
        <taxon>Gemmatimonadota</taxon>
        <taxon>Gemmatimonadia</taxon>
        <taxon>Gemmatimonadales</taxon>
        <taxon>Gemmatimonadaceae</taxon>
        <taxon>Roseisolibacter</taxon>
    </lineage>
</organism>
<dbReference type="GO" id="GO:0006352">
    <property type="term" value="P:DNA-templated transcription initiation"/>
    <property type="evidence" value="ECO:0007669"/>
    <property type="project" value="InterPro"/>
</dbReference>
<dbReference type="SUPFAM" id="SSF88946">
    <property type="entry name" value="Sigma2 domain of RNA polymerase sigma factors"/>
    <property type="match status" value="1"/>
</dbReference>
<dbReference type="InterPro" id="IPR007627">
    <property type="entry name" value="RNA_pol_sigma70_r2"/>
</dbReference>
<dbReference type="InterPro" id="IPR036388">
    <property type="entry name" value="WH-like_DNA-bd_sf"/>
</dbReference>
<evidence type="ECO:0000313" key="8">
    <source>
        <dbReference type="EMBL" id="GLC24040.1"/>
    </source>
</evidence>
<keyword evidence="9" id="KW-1185">Reference proteome</keyword>
<evidence type="ECO:0000313" key="9">
    <source>
        <dbReference type="Proteomes" id="UP001161325"/>
    </source>
</evidence>
<keyword evidence="8" id="KW-0240">DNA-directed RNA polymerase</keyword>
<dbReference type="Pfam" id="PF04542">
    <property type="entry name" value="Sigma70_r2"/>
    <property type="match status" value="1"/>
</dbReference>
<evidence type="ECO:0000259" key="7">
    <source>
        <dbReference type="Pfam" id="PF08281"/>
    </source>
</evidence>
<evidence type="ECO:0000256" key="5">
    <source>
        <dbReference type="ARBA" id="ARBA00023163"/>
    </source>
</evidence>
<keyword evidence="5" id="KW-0804">Transcription</keyword>
<dbReference type="NCBIfam" id="TIGR02937">
    <property type="entry name" value="sigma70-ECF"/>
    <property type="match status" value="1"/>
</dbReference>
<evidence type="ECO:0000256" key="4">
    <source>
        <dbReference type="ARBA" id="ARBA00023125"/>
    </source>
</evidence>
<evidence type="ECO:0000256" key="1">
    <source>
        <dbReference type="ARBA" id="ARBA00010641"/>
    </source>
</evidence>
<dbReference type="Proteomes" id="UP001161325">
    <property type="component" value="Unassembled WGS sequence"/>
</dbReference>
<dbReference type="CDD" id="cd06171">
    <property type="entry name" value="Sigma70_r4"/>
    <property type="match status" value="1"/>
</dbReference>
<proteinExistence type="inferred from homology"/>
<reference evidence="8" key="1">
    <citation type="submission" date="2022-08" db="EMBL/GenBank/DDBJ databases">
        <title>Draft genome sequencing of Roseisolibacter agri AW1220.</title>
        <authorList>
            <person name="Tobiishi Y."/>
            <person name="Tonouchi A."/>
        </authorList>
    </citation>
    <scope>NUCLEOTIDE SEQUENCE</scope>
    <source>
        <strain evidence="8">AW1220</strain>
    </source>
</reference>
<dbReference type="AlphaFoldDB" id="A0AA37V088"/>
<evidence type="ECO:0000256" key="2">
    <source>
        <dbReference type="ARBA" id="ARBA00023015"/>
    </source>
</evidence>
<dbReference type="GO" id="GO:0003677">
    <property type="term" value="F:DNA binding"/>
    <property type="evidence" value="ECO:0007669"/>
    <property type="project" value="UniProtKB-KW"/>
</dbReference>
<keyword evidence="2" id="KW-0805">Transcription regulation</keyword>
<keyword evidence="3" id="KW-0731">Sigma factor</keyword>
<dbReference type="InterPro" id="IPR013325">
    <property type="entry name" value="RNA_pol_sigma_r2"/>
</dbReference>
<dbReference type="Pfam" id="PF08281">
    <property type="entry name" value="Sigma70_r4_2"/>
    <property type="match status" value="1"/>
</dbReference>
<keyword evidence="4" id="KW-0238">DNA-binding</keyword>
<feature type="domain" description="RNA polymerase sigma factor 70 region 4 type 2" evidence="7">
    <location>
        <begin position="117"/>
        <end position="170"/>
    </location>
</feature>